<dbReference type="EMBL" id="CAKLCB010000049">
    <property type="protein sequence ID" value="CAH0514019.1"/>
    <property type="molecule type" value="Genomic_DNA"/>
</dbReference>
<dbReference type="PANTHER" id="PTHR43691">
    <property type="entry name" value="URIDINE PHOSPHORYLASE"/>
    <property type="match status" value="1"/>
</dbReference>
<sequence>MVPQIAISLVERFTDVRFNWTTKTLQSFLEVVYWSSVTCETYSLYGDVHFSLEVCTFVGAMMSVCDEVVLQFVRSLAHAIRNQSGRGILLQQLVLTCERMARHRQTVRRFLSLRIWCSGTLVSWRFCSKSRVILALATNATCRLDTAIAVFRRCCRRATFSVSLSSGLDHLEDIDRNQIEKSEYGYWEEQVLDDPFMVLACRLVKIQHALKSFGHVVEMEAMDVYENLAILNMARSFPSNRGVYTFSVTAACLLRQNGPKYGRSRYLFNGPASAQREKVITTFGDVKFFITGGSAERMISFAHSVAMALNIAPPYGYALSPIGSTSRYALYKVGPVLVANHGIGMPSISILLHEVTKLLEYAGAYDITYIRMGTSGGIGVEPGTIVITSEGMNNKMECVDKVAVLGSIELRPSICSPEARKEIITAAKEVGMPLKWAKHSAAMTFTRLAAVGVCNIEMEARFMAGFCHKLNIPVAVVCVTLLNRLNGDQVLLSHETLQAFEMRPATVLLHYIKTKLCSAKIA</sequence>
<dbReference type="SUPFAM" id="SSF53167">
    <property type="entry name" value="Purine and uridine phosphorylases"/>
    <property type="match status" value="1"/>
</dbReference>
<dbReference type="PANTHER" id="PTHR43691:SF11">
    <property type="entry name" value="FI09636P-RELATED"/>
    <property type="match status" value="1"/>
</dbReference>
<organism evidence="2 3">
    <name type="scientific">Peronospora belbahrii</name>
    <dbReference type="NCBI Taxonomy" id="622444"/>
    <lineage>
        <taxon>Eukaryota</taxon>
        <taxon>Sar</taxon>
        <taxon>Stramenopiles</taxon>
        <taxon>Oomycota</taxon>
        <taxon>Peronosporomycetes</taxon>
        <taxon>Peronosporales</taxon>
        <taxon>Peronosporaceae</taxon>
        <taxon>Peronospora</taxon>
    </lineage>
</organism>
<dbReference type="InterPro" id="IPR035994">
    <property type="entry name" value="Nucleoside_phosphorylase_sf"/>
</dbReference>
<gene>
    <name evidence="2" type="ORF">PBS001_LOCUS799</name>
</gene>
<dbReference type="Proteomes" id="UP001158986">
    <property type="component" value="Unassembled WGS sequence"/>
</dbReference>
<proteinExistence type="predicted"/>
<reference evidence="2 3" key="1">
    <citation type="submission" date="2021-11" db="EMBL/GenBank/DDBJ databases">
        <authorList>
            <person name="Islam A."/>
            <person name="Islam S."/>
            <person name="Flora M.S."/>
            <person name="Rahman M."/>
            <person name="Ziaur R.M."/>
            <person name="Epstein J.H."/>
            <person name="Hassan M."/>
            <person name="Klassen M."/>
            <person name="Woodard K."/>
            <person name="Webb A."/>
            <person name="Webby R.J."/>
            <person name="El Zowalaty M.E."/>
        </authorList>
    </citation>
    <scope>NUCLEOTIDE SEQUENCE [LARGE SCALE GENOMIC DNA]</scope>
    <source>
        <strain evidence="2">Pbs1</strain>
    </source>
</reference>
<accession>A0ABN8CN77</accession>
<dbReference type="Pfam" id="PF01048">
    <property type="entry name" value="PNP_UDP_1"/>
    <property type="match status" value="1"/>
</dbReference>
<evidence type="ECO:0000313" key="3">
    <source>
        <dbReference type="Proteomes" id="UP001158986"/>
    </source>
</evidence>
<protein>
    <recommendedName>
        <fullName evidence="1">Nucleoside phosphorylase domain-containing protein</fullName>
    </recommendedName>
</protein>
<evidence type="ECO:0000313" key="2">
    <source>
        <dbReference type="EMBL" id="CAH0514019.1"/>
    </source>
</evidence>
<comment type="caution">
    <text evidence="2">The sequence shown here is derived from an EMBL/GenBank/DDBJ whole genome shotgun (WGS) entry which is preliminary data.</text>
</comment>
<evidence type="ECO:0000259" key="1">
    <source>
        <dbReference type="Pfam" id="PF01048"/>
    </source>
</evidence>
<keyword evidence="3" id="KW-1185">Reference proteome</keyword>
<dbReference type="InterPro" id="IPR000845">
    <property type="entry name" value="Nucleoside_phosphorylase_d"/>
</dbReference>
<feature type="domain" description="Nucleoside phosphorylase" evidence="1">
    <location>
        <begin position="325"/>
        <end position="512"/>
    </location>
</feature>
<name>A0ABN8CN77_9STRA</name>
<dbReference type="Gene3D" id="3.40.50.1580">
    <property type="entry name" value="Nucleoside phosphorylase domain"/>
    <property type="match status" value="1"/>
</dbReference>